<dbReference type="AlphaFoldDB" id="A0AAV5T247"/>
<accession>A0AAV5T247</accession>
<feature type="non-terminal residue" evidence="2">
    <location>
        <position position="1"/>
    </location>
</feature>
<protein>
    <submittedName>
        <fullName evidence="2">Uncharacterized protein</fullName>
    </submittedName>
</protein>
<proteinExistence type="predicted"/>
<evidence type="ECO:0000313" key="3">
    <source>
        <dbReference type="Proteomes" id="UP001432027"/>
    </source>
</evidence>
<sequence length="220" mass="25267">VFTDAIDVVFDKRFKSLEKKVDKIIDYINRREGRELTQRNCVEKLTETMVAREAQDHEVDKKLEQLNAIVRKAVKHLPSGTQEFDYNLHGMSLAKVQLCETDSPDFIVLGARLSDLLFPDQITLSFKERDPERILWMTQCIIRRRKWEISADITKNMALIRSRIDDNARSTKRRIANGLHPVNRLPKHTNRDQGGKFAKKTGALPAASIPFPSTIVPPHP</sequence>
<reference evidence="2" key="1">
    <citation type="submission" date="2023-10" db="EMBL/GenBank/DDBJ databases">
        <title>Genome assembly of Pristionchus species.</title>
        <authorList>
            <person name="Yoshida K."/>
            <person name="Sommer R.J."/>
        </authorList>
    </citation>
    <scope>NUCLEOTIDE SEQUENCE</scope>
    <source>
        <strain evidence="2">RS0144</strain>
    </source>
</reference>
<dbReference type="EMBL" id="BTSX01000002">
    <property type="protein sequence ID" value="GMS85806.1"/>
    <property type="molecule type" value="Genomic_DNA"/>
</dbReference>
<feature type="non-terminal residue" evidence="2">
    <location>
        <position position="220"/>
    </location>
</feature>
<keyword evidence="3" id="KW-1185">Reference proteome</keyword>
<comment type="caution">
    <text evidence="2">The sequence shown here is derived from an EMBL/GenBank/DDBJ whole genome shotgun (WGS) entry which is preliminary data.</text>
</comment>
<dbReference type="Proteomes" id="UP001432027">
    <property type="component" value="Unassembled WGS sequence"/>
</dbReference>
<name>A0AAV5T247_9BILA</name>
<evidence type="ECO:0000256" key="1">
    <source>
        <dbReference type="SAM" id="MobiDB-lite"/>
    </source>
</evidence>
<organism evidence="2 3">
    <name type="scientific">Pristionchus entomophagus</name>
    <dbReference type="NCBI Taxonomy" id="358040"/>
    <lineage>
        <taxon>Eukaryota</taxon>
        <taxon>Metazoa</taxon>
        <taxon>Ecdysozoa</taxon>
        <taxon>Nematoda</taxon>
        <taxon>Chromadorea</taxon>
        <taxon>Rhabditida</taxon>
        <taxon>Rhabditina</taxon>
        <taxon>Diplogasteromorpha</taxon>
        <taxon>Diplogasteroidea</taxon>
        <taxon>Neodiplogasteridae</taxon>
        <taxon>Pristionchus</taxon>
    </lineage>
</organism>
<feature type="region of interest" description="Disordered" evidence="1">
    <location>
        <begin position="175"/>
        <end position="220"/>
    </location>
</feature>
<gene>
    <name evidence="2" type="ORF">PENTCL1PPCAC_7981</name>
</gene>
<evidence type="ECO:0000313" key="2">
    <source>
        <dbReference type="EMBL" id="GMS85806.1"/>
    </source>
</evidence>